<feature type="compositionally biased region" description="Polar residues" evidence="23">
    <location>
        <begin position="198"/>
        <end position="208"/>
    </location>
</feature>
<comment type="similarity">
    <text evidence="3 22">Belongs to the DNA2/NAM7 helicase family.</text>
</comment>
<dbReference type="Proteomes" id="UP001219355">
    <property type="component" value="Chromosome 5"/>
</dbReference>
<evidence type="ECO:0000256" key="9">
    <source>
        <dbReference type="ARBA" id="ARBA00022759"/>
    </source>
</evidence>
<evidence type="ECO:0000313" key="30">
    <source>
        <dbReference type="Proteomes" id="UP001219355"/>
    </source>
</evidence>
<dbReference type="Gene3D" id="3.40.50.300">
    <property type="entry name" value="P-loop containing nucleotide triphosphate hydrolases"/>
    <property type="match status" value="2"/>
</dbReference>
<dbReference type="GO" id="GO:0006281">
    <property type="term" value="P:DNA repair"/>
    <property type="evidence" value="ECO:0007669"/>
    <property type="project" value="UniProtKB-KW"/>
</dbReference>
<dbReference type="InterPro" id="IPR045055">
    <property type="entry name" value="DNA2/NAM7-like"/>
</dbReference>
<keyword evidence="19 22" id="KW-0539">Nucleus</keyword>
<dbReference type="Pfam" id="PF13086">
    <property type="entry name" value="AAA_11"/>
    <property type="match status" value="2"/>
</dbReference>
<dbReference type="InterPro" id="IPR026851">
    <property type="entry name" value="Dna2/JHS1_DEXXQ-box"/>
</dbReference>
<feature type="compositionally biased region" description="Basic and acidic residues" evidence="23">
    <location>
        <begin position="214"/>
        <end position="229"/>
    </location>
</feature>
<name>A0AAF0DMK4_9EURO</name>
<dbReference type="GO" id="GO:0071932">
    <property type="term" value="P:replication fork reversal"/>
    <property type="evidence" value="ECO:0007669"/>
    <property type="project" value="TreeGrafter"/>
</dbReference>
<dbReference type="GO" id="GO:0033567">
    <property type="term" value="P:DNA replication, Okazaki fragment processing"/>
    <property type="evidence" value="ECO:0007669"/>
    <property type="project" value="UniProtKB-UniRule"/>
</dbReference>
<dbReference type="SUPFAM" id="SSF52540">
    <property type="entry name" value="P-loop containing nucleoside triphosphate hydrolases"/>
    <property type="match status" value="1"/>
</dbReference>
<evidence type="ECO:0000256" key="4">
    <source>
        <dbReference type="ARBA" id="ARBA00022485"/>
    </source>
</evidence>
<keyword evidence="5 22" id="KW-0235">DNA replication</keyword>
<dbReference type="InterPro" id="IPR048459">
    <property type="entry name" value="DNA2_Rift"/>
</dbReference>
<evidence type="ECO:0000256" key="18">
    <source>
        <dbReference type="ARBA" id="ARBA00023204"/>
    </source>
</evidence>
<evidence type="ECO:0000256" key="15">
    <source>
        <dbReference type="ARBA" id="ARBA00023014"/>
    </source>
</evidence>
<proteinExistence type="inferred from homology"/>
<organism evidence="29 30">
    <name type="scientific">Emydomyces testavorans</name>
    <dbReference type="NCBI Taxonomy" id="2070801"/>
    <lineage>
        <taxon>Eukaryota</taxon>
        <taxon>Fungi</taxon>
        <taxon>Dikarya</taxon>
        <taxon>Ascomycota</taxon>
        <taxon>Pezizomycotina</taxon>
        <taxon>Eurotiomycetes</taxon>
        <taxon>Eurotiomycetidae</taxon>
        <taxon>Onygenales</taxon>
        <taxon>Nannizziopsiaceae</taxon>
        <taxon>Emydomyces</taxon>
    </lineage>
</organism>
<feature type="domain" description="DNA2/NAM7 helicase-like C-terminal" evidence="27">
    <location>
        <begin position="1251"/>
        <end position="1477"/>
    </location>
</feature>
<keyword evidence="30" id="KW-1185">Reference proteome</keyword>
<gene>
    <name evidence="29" type="primary">dna2</name>
    <name evidence="29" type="ORF">PRK78_007060</name>
</gene>
<dbReference type="InterPro" id="IPR014808">
    <property type="entry name" value="DNA_replication_fac_Dna2_N"/>
</dbReference>
<comment type="function">
    <text evidence="22">Key enzyme involved in DNA replication and DNA repair. Involved in Okazaki fragments processing by cleaving long flaps that escape FEN1: flaps that are longer than 27 nucleotides are coated by replication protein A complex (RPA), leading to recruit DNA2 which cleaves the flap until it is too short to bind RPA and becomes a substrate for FEN1. Also involved in 5'-end resection of DNA during double-strand break (DSB) repair by mediating the cleavage of 5'-ssDNA.</text>
</comment>
<sequence length="1598" mass="178059">MSASDGNCGSKTSAQPEQQESCLPPIVKQVKEASADQDRENSPPECSEAKLESNCPQTPAHRIPLADLISNTEDAFNKAPGKVPTPDDHVYWDHRSSSSNNKPRSAIRRGKKRARSSSPTSSPLNKDVLVELQPVQPVMKTPQHDVAADLWNRYVGKNSGIIGGDLPKFHISQLASSPQTPAPQLRVSRDGSGLRRANSCNIDWPTSTNKRRKLDSDQQRTNKIRDGFTRSRTSLLAPDRPKSSRIGLLVEKIQETLLNCPRDDPNAPSSSSPLPDRSEIMESGLLASPPKQTIQNQPIDTPSKCAPGLRHNNQPVRDAMGADSQAKLEVNGTSSEFGDDDLDHDFLELAVGSPKNLFSPRAGSPKLNEPARQIDKIPTLRPTDSEHYPFEEDKYHNSDEFNDVYDEFDDGLEELMAQYDTKALSASQTISGEKTMQAPVQQKAMNDKIDRKVEMKGEQSINKGAAVDLTFDDEFDDDIDLQAIEDAMRKDTGITTSSTQVLRVQEERTKKNRAIALRESWFDTPCKKGFYIHLVGDFDAAGQCIVDDANNMIILHPDHLISATVVADSFSCQRRAVLQDRIKATSDASKPQVYGHILHEVFQEAMKANRWELDWLKSLIETTLPKYLEQLYQIHMEPSEAAEYLQTKMPALRAWAEVFIHNQPTPESTVEDRNGTKARLCINKLLEVEEHVWSPTYGLKGNVDATVQVVLQGKAELKTLTVPLELKTGRNSTNETHRAQTALYSLLLSDRYDIDVTFGLLYYLEVSKTQRVRAIPAEIRQMIQQRNRLAGYVRERLDLPPMLKNPRLCNQCYAKSSCFVYHKLMDEGDGESSGMGKNFTELVGHLMPSHQAFFKKWDLLLTQEEKEMMKFRRELWTMLSNEREAVGRCFSNVVIEPESGLEDSEGSKINRFRYTFVKHKASLGFSFADSQITVGEPIVVSDEKGHFALANGYVVQISSRRLTVAVDRRLHNARRKMAGFHPSRNQTFVGIMEVSDGTSKASSKMAEEEEVAVYRIDKDEFSNGMATVRNNLVCMMDKTLFRSRPLRDLIIDGVPPSFKPSSSVPAICASAQSTLNVDQKQAIEKVMSANDYALVLGMPGTGKTTTIAQIIRALVSQGKSVLLASYTHTAVDNILLKIRNDKIKILRLGAPAKIHSEVQQFADLAGLPKDSIEELKDSYENSQVVATTCLGINHCIFNSRTFDYCIVDEASQITLPVCLGPIRMAKTFILVGDHYQLPPLVQSKDAQDGGLDVSLFKLLCDMHPGSVVNLEHQYRMCEEIMLLSNTLIYSGHLKCGTPAVASRSLKIPDMNGLKQHHINPLNMSSPQLPCLGPSHGRCWLHDLLDPRAKARLVNTDLLNPEAVESAKGSRIVNPVEAVLCMQLVEALLSVGISAQDIGVVTLYRSQLALLKQHLRHRLPDLEMHTADRFQGRDKEVIIMSCVRSNAAHNVGDLLRDWRRVNVAFTRARTKLLIVGSKTTLREGNELLGRFVRLMDGKGWCYNLPPMAVAGHVFDEGQGFTQVSPKKKSPVKKKKKEEESSPAKTRPRKVLSPVKNRGNLFGVVGGKKAEKVGGNKAVHVAKMVGQRPVLRDVYNEMLG</sequence>
<dbReference type="GO" id="GO:0017108">
    <property type="term" value="F:5'-flap endonuclease activity"/>
    <property type="evidence" value="ECO:0007669"/>
    <property type="project" value="UniProtKB-UniRule"/>
</dbReference>
<accession>A0AAF0DMK4</accession>
<feature type="compositionally biased region" description="Basic residues" evidence="23">
    <location>
        <begin position="105"/>
        <end position="115"/>
    </location>
</feature>
<feature type="compositionally biased region" description="Basic residues" evidence="23">
    <location>
        <begin position="1524"/>
        <end position="1534"/>
    </location>
</feature>
<reference evidence="29" key="1">
    <citation type="submission" date="2023-03" db="EMBL/GenBank/DDBJ databases">
        <title>Emydomyces testavorans Genome Sequence.</title>
        <authorList>
            <person name="Hoyer L."/>
        </authorList>
    </citation>
    <scope>NUCLEOTIDE SEQUENCE</scope>
    <source>
        <strain evidence="29">16-2883</strain>
    </source>
</reference>
<comment type="subcellular location">
    <subcellularLocation>
        <location evidence="2">Mitochondrion</location>
    </subcellularLocation>
    <subcellularLocation>
        <location evidence="22">Nucleus</location>
    </subcellularLocation>
    <subcellularLocation>
        <location evidence="22">Chromosome</location>
    </subcellularLocation>
</comment>
<evidence type="ECO:0000256" key="16">
    <source>
        <dbReference type="ARBA" id="ARBA00023125"/>
    </source>
</evidence>
<comment type="cofactor">
    <cofactor evidence="1">
        <name>[4Fe-4S] cluster</name>
        <dbReference type="ChEBI" id="CHEBI:49883"/>
    </cofactor>
</comment>
<dbReference type="FunFam" id="3.90.320.10:FF:000001">
    <property type="entry name" value="DNA replication helicase Dna2"/>
    <property type="match status" value="1"/>
</dbReference>
<keyword evidence="13 22" id="KW-0067">ATP-binding</keyword>
<dbReference type="FunFam" id="3.40.50.300:FF:000789">
    <property type="entry name" value="DNA replication ATP-dependent helicase/nuclease DNA2"/>
    <property type="match status" value="1"/>
</dbReference>
<dbReference type="GO" id="GO:0046872">
    <property type="term" value="F:metal ion binding"/>
    <property type="evidence" value="ECO:0007669"/>
    <property type="project" value="UniProtKB-UniRule"/>
</dbReference>
<dbReference type="InterPro" id="IPR041679">
    <property type="entry name" value="DNA2/NAM7-like_C"/>
</dbReference>
<evidence type="ECO:0000259" key="28">
    <source>
        <dbReference type="Pfam" id="PF21123"/>
    </source>
</evidence>
<evidence type="ECO:0000256" key="8">
    <source>
        <dbReference type="ARBA" id="ARBA00022741"/>
    </source>
</evidence>
<keyword evidence="10 22" id="KW-0227">DNA damage</keyword>
<evidence type="ECO:0000256" key="12">
    <source>
        <dbReference type="ARBA" id="ARBA00022806"/>
    </source>
</evidence>
<keyword evidence="4 22" id="KW-0004">4Fe-4S</keyword>
<keyword evidence="14 22" id="KW-0408">Iron</keyword>
<keyword evidence="11 22" id="KW-0378">Hydrolase</keyword>
<dbReference type="InterPro" id="IPR027417">
    <property type="entry name" value="P-loop_NTPase"/>
</dbReference>
<evidence type="ECO:0000256" key="17">
    <source>
        <dbReference type="ARBA" id="ARBA00023128"/>
    </source>
</evidence>
<dbReference type="Pfam" id="PF21123">
    <property type="entry name" value="Dna2_Rift"/>
    <property type="match status" value="1"/>
</dbReference>
<dbReference type="Pfam" id="PF13087">
    <property type="entry name" value="AAA_12"/>
    <property type="match status" value="1"/>
</dbReference>
<dbReference type="GO" id="GO:0005634">
    <property type="term" value="C:nucleus"/>
    <property type="evidence" value="ECO:0007669"/>
    <property type="project" value="UniProtKB-SubCell"/>
</dbReference>
<feature type="compositionally biased region" description="Polar residues" evidence="23">
    <location>
        <begin position="1"/>
        <end position="21"/>
    </location>
</feature>
<dbReference type="PANTHER" id="PTHR10887:SF433">
    <property type="entry name" value="DNA REPLICATION ATP-DEPENDENT HELICASE_NUCLEASE DNA2"/>
    <property type="match status" value="1"/>
</dbReference>
<evidence type="ECO:0000256" key="13">
    <source>
        <dbReference type="ARBA" id="ARBA00022840"/>
    </source>
</evidence>
<keyword evidence="15 22" id="KW-0411">Iron-sulfur</keyword>
<evidence type="ECO:0000256" key="14">
    <source>
        <dbReference type="ARBA" id="ARBA00023004"/>
    </source>
</evidence>
<dbReference type="Pfam" id="PF01930">
    <property type="entry name" value="Cas_Cas4"/>
    <property type="match status" value="1"/>
</dbReference>
<feature type="region of interest" description="Disordered" evidence="23">
    <location>
        <begin position="175"/>
        <end position="240"/>
    </location>
</feature>
<keyword evidence="8 22" id="KW-0547">Nucleotide-binding</keyword>
<dbReference type="InterPro" id="IPR022765">
    <property type="entry name" value="Dna2/Cas4_DUF83"/>
</dbReference>
<dbReference type="EMBL" id="CP120631">
    <property type="protein sequence ID" value="WEW61569.1"/>
    <property type="molecule type" value="Genomic_DNA"/>
</dbReference>
<keyword evidence="9 29" id="KW-0255">Endonuclease</keyword>
<evidence type="ECO:0000256" key="6">
    <source>
        <dbReference type="ARBA" id="ARBA00022722"/>
    </source>
</evidence>
<dbReference type="GO" id="GO:0005524">
    <property type="term" value="F:ATP binding"/>
    <property type="evidence" value="ECO:0007669"/>
    <property type="project" value="UniProtKB-UniRule"/>
</dbReference>
<dbReference type="EC" id="3.1.-.-" evidence="22"/>
<evidence type="ECO:0000259" key="27">
    <source>
        <dbReference type="Pfam" id="PF13087"/>
    </source>
</evidence>
<feature type="domain" description="DNA2 rift barrel" evidence="28">
    <location>
        <begin position="880"/>
        <end position="973"/>
    </location>
</feature>
<dbReference type="FunFam" id="3.40.50.300:FF:001170">
    <property type="entry name" value="DNA replication helicase Dna2"/>
    <property type="match status" value="1"/>
</dbReference>
<feature type="domain" description="DUF83" evidence="24">
    <location>
        <begin position="720"/>
        <end position="819"/>
    </location>
</feature>
<keyword evidence="18 22" id="KW-0234">DNA repair</keyword>
<evidence type="ECO:0000256" key="22">
    <source>
        <dbReference type="RuleBase" id="RU367041"/>
    </source>
</evidence>
<evidence type="ECO:0000256" key="21">
    <source>
        <dbReference type="ARBA" id="ARBA00047995"/>
    </source>
</evidence>
<evidence type="ECO:0000256" key="20">
    <source>
        <dbReference type="ARBA" id="ARBA00023268"/>
    </source>
</evidence>
<evidence type="ECO:0000256" key="10">
    <source>
        <dbReference type="ARBA" id="ARBA00022763"/>
    </source>
</evidence>
<evidence type="ECO:0000256" key="11">
    <source>
        <dbReference type="ARBA" id="ARBA00022801"/>
    </source>
</evidence>
<evidence type="ECO:0000256" key="3">
    <source>
        <dbReference type="ARBA" id="ARBA00007913"/>
    </source>
</evidence>
<evidence type="ECO:0000256" key="23">
    <source>
        <dbReference type="SAM" id="MobiDB-lite"/>
    </source>
</evidence>
<feature type="domain" description="DNA replication factor Dna2 N-terminal" evidence="25">
    <location>
        <begin position="507"/>
        <end position="709"/>
    </location>
</feature>
<keyword evidence="6 22" id="KW-0540">Nuclease</keyword>
<evidence type="ECO:0000259" key="24">
    <source>
        <dbReference type="Pfam" id="PF01930"/>
    </source>
</evidence>
<dbReference type="GO" id="GO:0003677">
    <property type="term" value="F:DNA binding"/>
    <property type="evidence" value="ECO:0007669"/>
    <property type="project" value="UniProtKB-UniRule"/>
</dbReference>
<evidence type="ECO:0000256" key="19">
    <source>
        <dbReference type="ARBA" id="ARBA00023242"/>
    </source>
</evidence>
<comment type="catalytic activity">
    <reaction evidence="21 22">
        <text>ATP + H2O = ADP + phosphate + H(+)</text>
        <dbReference type="Rhea" id="RHEA:13065"/>
        <dbReference type="ChEBI" id="CHEBI:15377"/>
        <dbReference type="ChEBI" id="CHEBI:15378"/>
        <dbReference type="ChEBI" id="CHEBI:30616"/>
        <dbReference type="ChEBI" id="CHEBI:43474"/>
        <dbReference type="ChEBI" id="CHEBI:456216"/>
        <dbReference type="EC" id="3.6.4.12"/>
    </reaction>
</comment>
<feature type="region of interest" description="Disordered" evidence="23">
    <location>
        <begin position="1"/>
        <end position="59"/>
    </location>
</feature>
<dbReference type="CDD" id="cd18808">
    <property type="entry name" value="SF1_C_Upf1"/>
    <property type="match status" value="1"/>
</dbReference>
<feature type="domain" description="DNA2/NAM7 helicase helicase" evidence="26">
    <location>
        <begin position="1075"/>
        <end position="1162"/>
    </location>
</feature>
<dbReference type="InterPro" id="IPR047187">
    <property type="entry name" value="SF1_C_Upf1"/>
</dbReference>
<dbReference type="Pfam" id="PF08696">
    <property type="entry name" value="Dna2"/>
    <property type="match status" value="1"/>
</dbReference>
<feature type="region of interest" description="Disordered" evidence="23">
    <location>
        <begin position="1518"/>
        <end position="1547"/>
    </location>
</feature>
<evidence type="ECO:0000313" key="29">
    <source>
        <dbReference type="EMBL" id="WEW61569.1"/>
    </source>
</evidence>
<keyword evidence="12 22" id="KW-0347">Helicase</keyword>
<feature type="compositionally biased region" description="Basic and acidic residues" evidence="23">
    <location>
        <begin position="85"/>
        <end position="96"/>
    </location>
</feature>
<dbReference type="CDD" id="cd18041">
    <property type="entry name" value="DEXXQc_DNA2"/>
    <property type="match status" value="1"/>
</dbReference>
<dbReference type="PANTHER" id="PTHR10887">
    <property type="entry name" value="DNA2/NAM7 HELICASE FAMILY"/>
    <property type="match status" value="1"/>
</dbReference>
<evidence type="ECO:0000256" key="2">
    <source>
        <dbReference type="ARBA" id="ARBA00004173"/>
    </source>
</evidence>
<dbReference type="InterPro" id="IPR011604">
    <property type="entry name" value="PDDEXK-like_dom_sf"/>
</dbReference>
<keyword evidence="17" id="KW-0496">Mitochondrion</keyword>
<feature type="region of interest" description="Disordered" evidence="23">
    <location>
        <begin position="75"/>
        <end position="126"/>
    </location>
</feature>
<feature type="domain" description="DNA2/NAM7 helicase helicase" evidence="26">
    <location>
        <begin position="1178"/>
        <end position="1244"/>
    </location>
</feature>
<dbReference type="InterPro" id="IPR041677">
    <property type="entry name" value="DNA2/NAM7_AAA_11"/>
</dbReference>
<evidence type="ECO:0000259" key="25">
    <source>
        <dbReference type="Pfam" id="PF08696"/>
    </source>
</evidence>
<dbReference type="GO" id="GO:0005694">
    <property type="term" value="C:chromosome"/>
    <property type="evidence" value="ECO:0007669"/>
    <property type="project" value="UniProtKB-SubCell"/>
</dbReference>
<evidence type="ECO:0000256" key="7">
    <source>
        <dbReference type="ARBA" id="ARBA00022723"/>
    </source>
</evidence>
<feature type="compositionally biased region" description="Basic and acidic residues" evidence="23">
    <location>
        <begin position="29"/>
        <end position="51"/>
    </location>
</feature>
<dbReference type="GO" id="GO:0017116">
    <property type="term" value="F:single-stranded DNA helicase activity"/>
    <property type="evidence" value="ECO:0007669"/>
    <property type="project" value="UniProtKB-UniRule"/>
</dbReference>
<evidence type="ECO:0000256" key="1">
    <source>
        <dbReference type="ARBA" id="ARBA00001966"/>
    </source>
</evidence>
<dbReference type="GO" id="GO:0005739">
    <property type="term" value="C:mitochondrion"/>
    <property type="evidence" value="ECO:0007669"/>
    <property type="project" value="UniProtKB-SubCell"/>
</dbReference>
<keyword evidence="20 22" id="KW-0511">Multifunctional enzyme</keyword>
<keyword evidence="16 22" id="KW-0238">DNA-binding</keyword>
<evidence type="ECO:0000256" key="5">
    <source>
        <dbReference type="ARBA" id="ARBA00022705"/>
    </source>
</evidence>
<protein>
    <recommendedName>
        <fullName evidence="22">DNA replication ATP-dependent helicase/nuclease</fullName>
        <ecNumber evidence="22">3.1.-.-</ecNumber>
        <ecNumber evidence="22">3.6.4.12</ecNumber>
    </recommendedName>
</protein>
<dbReference type="CDD" id="cd22318">
    <property type="entry name" value="DNA2_N-like"/>
    <property type="match status" value="1"/>
</dbReference>
<dbReference type="EC" id="3.6.4.12" evidence="22"/>
<keyword evidence="7 22" id="KW-0479">Metal-binding</keyword>
<dbReference type="Gene3D" id="3.90.320.10">
    <property type="match status" value="1"/>
</dbReference>
<evidence type="ECO:0000259" key="26">
    <source>
        <dbReference type="Pfam" id="PF13086"/>
    </source>
</evidence>
<dbReference type="GO" id="GO:0051539">
    <property type="term" value="F:4 iron, 4 sulfur cluster binding"/>
    <property type="evidence" value="ECO:0007669"/>
    <property type="project" value="UniProtKB-UniRule"/>
</dbReference>
<keyword evidence="22" id="KW-0158">Chromosome</keyword>